<dbReference type="Gene3D" id="1.10.1760.20">
    <property type="match status" value="1"/>
</dbReference>
<dbReference type="AlphaFoldDB" id="A0A3G1IUZ0"/>
<protein>
    <submittedName>
        <fullName evidence="2">Biotin biosynthesis protein BioY</fullName>
    </submittedName>
</protein>
<keyword evidence="1" id="KW-1133">Transmembrane helix</keyword>
<dbReference type="GO" id="GO:0015225">
    <property type="term" value="F:biotin transmembrane transporter activity"/>
    <property type="evidence" value="ECO:0007669"/>
    <property type="project" value="InterPro"/>
</dbReference>
<reference evidence="2" key="1">
    <citation type="submission" date="2017-05" db="EMBL/GenBank/DDBJ databases">
        <title>Plastid comparative genomics reveals ancient divergence between Glaucophyte genera.</title>
        <authorList>
            <person name="Figueroa-Martinez F.J."/>
            <person name="Jackson C."/>
            <person name="Reyes-Prieto A."/>
        </authorList>
    </citation>
    <scope>NUCLEOTIDE SEQUENCE</scope>
    <source>
        <strain evidence="2">BBH</strain>
    </source>
</reference>
<dbReference type="PANTHER" id="PTHR34295">
    <property type="entry name" value="BIOTIN TRANSPORTER BIOY"/>
    <property type="match status" value="1"/>
</dbReference>
<keyword evidence="1" id="KW-0472">Membrane</keyword>
<feature type="transmembrane region" description="Helical" evidence="1">
    <location>
        <begin position="6"/>
        <end position="29"/>
    </location>
</feature>
<feature type="transmembrane region" description="Helical" evidence="1">
    <location>
        <begin position="167"/>
        <end position="186"/>
    </location>
</feature>
<geneLocation type="plastid" evidence="2"/>
<evidence type="ECO:0000256" key="1">
    <source>
        <dbReference type="SAM" id="Phobius"/>
    </source>
</evidence>
<name>A0A3G1IUZ0_9EUKA</name>
<feature type="transmembrane region" description="Helical" evidence="1">
    <location>
        <begin position="69"/>
        <end position="89"/>
    </location>
</feature>
<dbReference type="Pfam" id="PF02632">
    <property type="entry name" value="BioY"/>
    <property type="match status" value="1"/>
</dbReference>
<evidence type="ECO:0000313" key="2">
    <source>
        <dbReference type="EMBL" id="ASQ39851.1"/>
    </source>
</evidence>
<dbReference type="EMBL" id="MF167424">
    <property type="protein sequence ID" value="ASQ39851.1"/>
    <property type="molecule type" value="Genomic_DNA"/>
</dbReference>
<keyword evidence="1" id="KW-0812">Transmembrane</keyword>
<feature type="transmembrane region" description="Helical" evidence="1">
    <location>
        <begin position="41"/>
        <end position="63"/>
    </location>
</feature>
<dbReference type="PANTHER" id="PTHR34295:SF1">
    <property type="entry name" value="BIOTIN TRANSPORTER BIOY"/>
    <property type="match status" value="1"/>
</dbReference>
<sequence length="201" mass="22871">MPNDIWSISCLLLLITSLFIKAGIPFIVFKKTSLPFFSGQIAIINIYNLNISSQIIILLLISYLSNKKITLLSINLYIILCFFGLHGFLNKNSFFSDPTLGYLFGYLPASQICNAIASQSPKKISNIVKSCVFGLLYVHLVGVFYLLQISSTWGEWLTLVIKYSLLIYLPRHVVLTIYAILGAYFLQNFFFLNKKIQYVIK</sequence>
<organism evidence="2">
    <name type="scientific">Glaucocystis sp. BBH</name>
    <dbReference type="NCBI Taxonomy" id="2023628"/>
    <lineage>
        <taxon>Eukaryota</taxon>
        <taxon>Glaucocystophyceae</taxon>
        <taxon>Glaucocystales</taxon>
        <taxon>Glaucocystaceae</taxon>
        <taxon>Glaucocystis</taxon>
    </lineage>
</organism>
<gene>
    <name evidence="2" type="primary">bioY</name>
</gene>
<dbReference type="InterPro" id="IPR003784">
    <property type="entry name" value="BioY"/>
</dbReference>
<keyword evidence="2" id="KW-0934">Plastid</keyword>
<dbReference type="GO" id="GO:0005886">
    <property type="term" value="C:plasma membrane"/>
    <property type="evidence" value="ECO:0007669"/>
    <property type="project" value="InterPro"/>
</dbReference>
<accession>A0A3G1IUZ0</accession>
<feature type="transmembrane region" description="Helical" evidence="1">
    <location>
        <begin position="127"/>
        <end position="147"/>
    </location>
</feature>
<proteinExistence type="predicted"/>